<evidence type="ECO:0000256" key="1">
    <source>
        <dbReference type="SAM" id="MobiDB-lite"/>
    </source>
</evidence>
<sequence>MGDTEQSIDTSVMGSNKRKNAVKEKPSASPCGSSSSGEIRDDSDDEAEDTTHVIQPEAAKNGFIECRRRELGRDFLVNRERSAPQRFDPDNDYRHPHLSPEQICVRVRKIPGPDVLVELNDVGLRHLLCDVHELDREQIRLSNNRRKLLEQMRQMHKQEMGSLRECMETLKRLMSERGMNLLATHIGQDVMEFLHEKDQTFGAGNVPLSTAAQASSSEPCRGSYSVFPKTQSFAQNSLPLRPHFVPERPGAFTYPPAASTVPAPFIVPPPDFSVPPPTLTLQGNDQVFEGPGTSAIKTRDISATPSLNAPPLCGPAVELGTQNPLRNIPLVNTNAVEIANGSNSHIPPNGAVAPEKIGRLGFRPKINRELDHPGVLSGIPQQPPQPPIVGMIRAQQRFNVPPFRESVPIIDSGRGAVFMDERGLPFPNSRIVSLYDDGRLPFHEYEHPQGDEAIRIRHVWSTRPSLAPRRILQPGFFRDRKSQRVVVGTFTGRTCGAEVRDRSRSPHGGANELVANSSCETGATGATTPNINSAHVSLNDDVGENVMLVDENSEPGADKISQC</sequence>
<dbReference type="OrthoDB" id="5839668at2759"/>
<dbReference type="AlphaFoldDB" id="A0A3P6SF82"/>
<organism evidence="2 3">
    <name type="scientific">Litomosoides sigmodontis</name>
    <name type="common">Filarial nematode worm</name>
    <dbReference type="NCBI Taxonomy" id="42156"/>
    <lineage>
        <taxon>Eukaryota</taxon>
        <taxon>Metazoa</taxon>
        <taxon>Ecdysozoa</taxon>
        <taxon>Nematoda</taxon>
        <taxon>Chromadorea</taxon>
        <taxon>Rhabditida</taxon>
        <taxon>Spirurina</taxon>
        <taxon>Spiruromorpha</taxon>
        <taxon>Filarioidea</taxon>
        <taxon>Onchocercidae</taxon>
        <taxon>Litomosoides</taxon>
    </lineage>
</organism>
<evidence type="ECO:0000313" key="2">
    <source>
        <dbReference type="EMBL" id="VDK74622.1"/>
    </source>
</evidence>
<feature type="compositionally biased region" description="Polar residues" evidence="1">
    <location>
        <begin position="1"/>
        <end position="14"/>
    </location>
</feature>
<accession>A0A3P6SF82</accession>
<dbReference type="OMA" id="PNINSAH"/>
<dbReference type="Proteomes" id="UP000277928">
    <property type="component" value="Unassembled WGS sequence"/>
</dbReference>
<proteinExistence type="predicted"/>
<gene>
    <name evidence="2" type="ORF">NLS_LOCUS2548</name>
</gene>
<protein>
    <submittedName>
        <fullName evidence="2">Uncharacterized protein</fullName>
    </submittedName>
</protein>
<feature type="region of interest" description="Disordered" evidence="1">
    <location>
        <begin position="1"/>
        <end position="56"/>
    </location>
</feature>
<reference evidence="2 3" key="1">
    <citation type="submission" date="2018-08" db="EMBL/GenBank/DDBJ databases">
        <authorList>
            <person name="Laetsch R D."/>
            <person name="Stevens L."/>
            <person name="Kumar S."/>
            <person name="Blaxter L. M."/>
        </authorList>
    </citation>
    <scope>NUCLEOTIDE SEQUENCE [LARGE SCALE GENOMIC DNA]</scope>
</reference>
<keyword evidence="3" id="KW-1185">Reference proteome</keyword>
<dbReference type="EMBL" id="UYRX01000118">
    <property type="protein sequence ID" value="VDK74622.1"/>
    <property type="molecule type" value="Genomic_DNA"/>
</dbReference>
<name>A0A3P6SF82_LITSI</name>
<evidence type="ECO:0000313" key="3">
    <source>
        <dbReference type="Proteomes" id="UP000277928"/>
    </source>
</evidence>
<feature type="compositionally biased region" description="Low complexity" evidence="1">
    <location>
        <begin position="27"/>
        <end position="37"/>
    </location>
</feature>